<keyword evidence="7 15" id="KW-1133">Transmembrane helix</keyword>
<dbReference type="Gene3D" id="1.20.5.620">
    <property type="entry name" value="F1F0 ATP synthase subunit B, membrane domain"/>
    <property type="match status" value="1"/>
</dbReference>
<evidence type="ECO:0000256" key="1">
    <source>
        <dbReference type="ARBA" id="ARBA00005513"/>
    </source>
</evidence>
<gene>
    <name evidence="15" type="primary">atpF</name>
    <name evidence="18" type="ORF">TH63_18890</name>
</gene>
<keyword evidence="18" id="KW-0378">Hydrolase</keyword>
<dbReference type="GO" id="GO:0046933">
    <property type="term" value="F:proton-transporting ATP synthase activity, rotational mechanism"/>
    <property type="evidence" value="ECO:0007669"/>
    <property type="project" value="UniProtKB-UniRule"/>
</dbReference>
<keyword evidence="5 15" id="KW-0812">Transmembrane</keyword>
<dbReference type="CDD" id="cd06503">
    <property type="entry name" value="ATP-synt_Fo_b"/>
    <property type="match status" value="1"/>
</dbReference>
<evidence type="ECO:0000313" key="19">
    <source>
        <dbReference type="Proteomes" id="UP000036458"/>
    </source>
</evidence>
<keyword evidence="10 15" id="KW-0066">ATP synthesis</keyword>
<evidence type="ECO:0000256" key="10">
    <source>
        <dbReference type="ARBA" id="ARBA00023310"/>
    </source>
</evidence>
<protein>
    <recommendedName>
        <fullName evidence="15">ATP synthase subunit b</fullName>
    </recommendedName>
    <alternativeName>
        <fullName evidence="15">ATP synthase F(0) sector subunit b</fullName>
    </alternativeName>
    <alternativeName>
        <fullName evidence="15">ATPase subunit I</fullName>
    </alternativeName>
    <alternativeName>
        <fullName evidence="15">F-type ATPase subunit b</fullName>
        <shortName evidence="15">F-ATPase subunit b</shortName>
    </alternativeName>
</protein>
<evidence type="ECO:0000256" key="16">
    <source>
        <dbReference type="RuleBase" id="RU003848"/>
    </source>
</evidence>
<evidence type="ECO:0000256" key="7">
    <source>
        <dbReference type="ARBA" id="ARBA00022989"/>
    </source>
</evidence>
<keyword evidence="19" id="KW-1185">Reference proteome</keyword>
<keyword evidence="2 15" id="KW-0813">Transport</keyword>
<comment type="subunit">
    <text evidence="15">F-type ATPases have 2 components, F(1) - the catalytic core - and F(0) - the membrane proton channel. F(1) has five subunits: alpha(3), beta(3), gamma(1), delta(1), epsilon(1). F(0) has three main subunits: a(1), b(2) and c(10-14). The alpha and beta chains form an alternating ring which encloses part of the gamma chain. F(1) is attached to F(0) by a central stalk formed by the gamma and epsilon chains, while a peripheral stalk is formed by the delta and b chains.</text>
</comment>
<dbReference type="GO" id="GO:0016787">
    <property type="term" value="F:hydrolase activity"/>
    <property type="evidence" value="ECO:0007669"/>
    <property type="project" value="UniProtKB-KW"/>
</dbReference>
<reference evidence="18 19" key="1">
    <citation type="submission" date="2015-01" db="EMBL/GenBank/DDBJ databases">
        <title>Rufibacter sp./DG31D/ whole genome sequencing.</title>
        <authorList>
            <person name="Kim M.K."/>
            <person name="Srinivasan S."/>
            <person name="Lee J.-J."/>
        </authorList>
    </citation>
    <scope>NUCLEOTIDE SEQUENCE [LARGE SCALE GENOMIC DNA]</scope>
    <source>
        <strain evidence="18 19">DG31D</strain>
    </source>
</reference>
<keyword evidence="6 15" id="KW-0375">Hydrogen ion transport</keyword>
<name>A0A0H4W9U1_9BACT</name>
<dbReference type="SUPFAM" id="SSF81573">
    <property type="entry name" value="F1F0 ATP synthase subunit B, membrane domain"/>
    <property type="match status" value="1"/>
</dbReference>
<keyword evidence="9 15" id="KW-0472">Membrane</keyword>
<dbReference type="STRING" id="1379910.TH63_18890"/>
<dbReference type="GO" id="GO:0005886">
    <property type="term" value="C:plasma membrane"/>
    <property type="evidence" value="ECO:0007669"/>
    <property type="project" value="UniProtKB-SubCell"/>
</dbReference>
<evidence type="ECO:0000256" key="2">
    <source>
        <dbReference type="ARBA" id="ARBA00022448"/>
    </source>
</evidence>
<evidence type="ECO:0000256" key="8">
    <source>
        <dbReference type="ARBA" id="ARBA00023065"/>
    </source>
</evidence>
<dbReference type="Pfam" id="PF00430">
    <property type="entry name" value="ATP-synt_B"/>
    <property type="match status" value="1"/>
</dbReference>
<comment type="subcellular location">
    <subcellularLocation>
        <location evidence="15">Cell membrane</location>
        <topology evidence="15">Single-pass membrane protein</topology>
    </subcellularLocation>
    <subcellularLocation>
        <location evidence="14">Endomembrane system</location>
        <topology evidence="14">Single-pass membrane protein</topology>
    </subcellularLocation>
</comment>
<dbReference type="PATRIC" id="fig|1379910.4.peg.4115"/>
<evidence type="ECO:0000256" key="11">
    <source>
        <dbReference type="ARBA" id="ARBA00025198"/>
    </source>
</evidence>
<dbReference type="InterPro" id="IPR005864">
    <property type="entry name" value="ATP_synth_F0_bsu_bac"/>
</dbReference>
<feature type="transmembrane region" description="Helical" evidence="15">
    <location>
        <begin position="12"/>
        <end position="31"/>
    </location>
</feature>
<comment type="function">
    <text evidence="11 15">F(1)F(0) ATP synthase produces ATP from ADP in the presence of a proton or sodium gradient. F-type ATPases consist of two structural domains, F(1) containing the extramembraneous catalytic core and F(0) containing the membrane proton channel, linked together by a central stalk and a peripheral stalk. During catalysis, ATP synthesis in the catalytic domain of F(1) is coupled via a rotary mechanism of the central stalk subunits to proton translocation.</text>
</comment>
<comment type="similarity">
    <text evidence="1 15 16">Belongs to the ATPase B chain family.</text>
</comment>
<evidence type="ECO:0000256" key="3">
    <source>
        <dbReference type="ARBA" id="ARBA00022475"/>
    </source>
</evidence>
<dbReference type="OrthoDB" id="9795289at2"/>
<dbReference type="RefSeq" id="WP_048922328.1">
    <property type="nucleotide sequence ID" value="NZ_CP010777.1"/>
</dbReference>
<keyword evidence="8 15" id="KW-0406">Ion transport</keyword>
<keyword evidence="4 15" id="KW-0138">CF(0)</keyword>
<keyword evidence="3 15" id="KW-1003">Cell membrane</keyword>
<evidence type="ECO:0000256" key="13">
    <source>
        <dbReference type="ARBA" id="ARBA00026054"/>
    </source>
</evidence>
<dbReference type="InterPro" id="IPR050059">
    <property type="entry name" value="ATP_synthase_B_chain"/>
</dbReference>
<evidence type="ECO:0000313" key="18">
    <source>
        <dbReference type="EMBL" id="AKQ47241.1"/>
    </source>
</evidence>
<dbReference type="AlphaFoldDB" id="A0A0H4W9U1"/>
<dbReference type="PANTHER" id="PTHR33445:SF1">
    <property type="entry name" value="ATP SYNTHASE SUBUNIT B"/>
    <property type="match status" value="1"/>
</dbReference>
<dbReference type="InterPro" id="IPR002146">
    <property type="entry name" value="ATP_synth_b/b'su_bac/chlpt"/>
</dbReference>
<keyword evidence="17" id="KW-0175">Coiled coil</keyword>
<dbReference type="NCBIfam" id="TIGR01144">
    <property type="entry name" value="ATP_synt_b"/>
    <property type="match status" value="1"/>
</dbReference>
<evidence type="ECO:0000256" key="9">
    <source>
        <dbReference type="ARBA" id="ARBA00023136"/>
    </source>
</evidence>
<dbReference type="PANTHER" id="PTHR33445">
    <property type="entry name" value="ATP SYNTHASE SUBUNIT B', CHLOROPLASTIC"/>
    <property type="match status" value="1"/>
</dbReference>
<dbReference type="HAMAP" id="MF_01398">
    <property type="entry name" value="ATP_synth_b_bprime"/>
    <property type="match status" value="1"/>
</dbReference>
<evidence type="ECO:0000256" key="14">
    <source>
        <dbReference type="ARBA" id="ARBA00037847"/>
    </source>
</evidence>
<dbReference type="GO" id="GO:0046961">
    <property type="term" value="F:proton-transporting ATPase activity, rotational mechanism"/>
    <property type="evidence" value="ECO:0007669"/>
    <property type="project" value="TreeGrafter"/>
</dbReference>
<evidence type="ECO:0000256" key="12">
    <source>
        <dbReference type="ARBA" id="ARBA00025614"/>
    </source>
</evidence>
<dbReference type="KEGG" id="ruf:TH63_18890"/>
<evidence type="ECO:0000256" key="6">
    <source>
        <dbReference type="ARBA" id="ARBA00022781"/>
    </source>
</evidence>
<proteinExistence type="inferred from homology"/>
<comment type="function">
    <text evidence="12">Component of the F(0) channel, it forms part of the peripheral stalk, linking F(1) to F(0). The b'-subunit is a diverged and duplicated form of b found in plants and photosynthetic bacteria.</text>
</comment>
<dbReference type="InterPro" id="IPR028987">
    <property type="entry name" value="ATP_synth_B-like_membr_sf"/>
</dbReference>
<comment type="subunit">
    <text evidence="13">F-type ATPases have 2 components, F(1) - the catalytic core - and F(0) - the membrane proton channel. F(1) has five subunits: alpha(3), beta(3), gamma(1), delta(1), epsilon(1). F(0) has four main subunits: a(1), b(2) and c(10-14). The alpha and beta chains form an alternating ring which encloses part of the gamma chain. F(1) is attached to F(0) by a central stalk formed by the gamma and epsilon chains, while a peripheral stalk is formed by the delta and b chains.</text>
</comment>
<evidence type="ECO:0000256" key="4">
    <source>
        <dbReference type="ARBA" id="ARBA00022547"/>
    </source>
</evidence>
<evidence type="ECO:0000256" key="5">
    <source>
        <dbReference type="ARBA" id="ARBA00022692"/>
    </source>
</evidence>
<dbReference type="NCBIfam" id="NF011041">
    <property type="entry name" value="PRK14471.1"/>
    <property type="match status" value="1"/>
</dbReference>
<evidence type="ECO:0000256" key="17">
    <source>
        <dbReference type="SAM" id="Coils"/>
    </source>
</evidence>
<dbReference type="EMBL" id="CP010777">
    <property type="protein sequence ID" value="AKQ47241.1"/>
    <property type="molecule type" value="Genomic_DNA"/>
</dbReference>
<feature type="coiled-coil region" evidence="17">
    <location>
        <begin position="38"/>
        <end position="79"/>
    </location>
</feature>
<dbReference type="Proteomes" id="UP000036458">
    <property type="component" value="Chromosome"/>
</dbReference>
<sequence>MNPLVTPGIGLLIWQVITFLVVLFLLSKFAWKPIMAALREREDNIDAALSMAEKAKLEMQALKADNERLLTEARVERDRILKDASEAANHLVETARTKASEEGARLVEQARVSIENEKNAALTEVKNLAASLSIDIAEKLLRRELQDQQAQRALVESYLRDAEVSLK</sequence>
<accession>A0A0H4W9U1</accession>
<dbReference type="GO" id="GO:0012505">
    <property type="term" value="C:endomembrane system"/>
    <property type="evidence" value="ECO:0007669"/>
    <property type="project" value="UniProtKB-SubCell"/>
</dbReference>
<organism evidence="18 19">
    <name type="scientific">Rufibacter radiotolerans</name>
    <dbReference type="NCBI Taxonomy" id="1379910"/>
    <lineage>
        <taxon>Bacteria</taxon>
        <taxon>Pseudomonadati</taxon>
        <taxon>Bacteroidota</taxon>
        <taxon>Cytophagia</taxon>
        <taxon>Cytophagales</taxon>
        <taxon>Hymenobacteraceae</taxon>
        <taxon>Rufibacter</taxon>
    </lineage>
</organism>
<dbReference type="GO" id="GO:0045259">
    <property type="term" value="C:proton-transporting ATP synthase complex"/>
    <property type="evidence" value="ECO:0007669"/>
    <property type="project" value="UniProtKB-KW"/>
</dbReference>
<evidence type="ECO:0000256" key="15">
    <source>
        <dbReference type="HAMAP-Rule" id="MF_01398"/>
    </source>
</evidence>